<sequence>MASSVSSAERTGILADWCNFGALALVVVVVVVVAGSVQSMLMSGFSLLLLQQSADAALDRSLGCRRMASSAKRIYARSVPKCGVGYEPGNWY</sequence>
<dbReference type="VEuPathDB" id="VectorBase:ASIC021299"/>
<keyword evidence="2" id="KW-0407">Ion channel</keyword>
<evidence type="ECO:0000256" key="1">
    <source>
        <dbReference type="SAM" id="Phobius"/>
    </source>
</evidence>
<name>A0A084WS11_ANOSI</name>
<dbReference type="GO" id="GO:0034220">
    <property type="term" value="P:monoatomic ion transmembrane transport"/>
    <property type="evidence" value="ECO:0007669"/>
    <property type="project" value="UniProtKB-KW"/>
</dbReference>
<reference evidence="3" key="2">
    <citation type="submission" date="2020-05" db="UniProtKB">
        <authorList>
            <consortium name="EnsemblMetazoa"/>
        </authorList>
    </citation>
    <scope>IDENTIFICATION</scope>
</reference>
<keyword evidence="4" id="KW-1185">Reference proteome</keyword>
<accession>A0A084WS11</accession>
<keyword evidence="2" id="KW-0813">Transport</keyword>
<evidence type="ECO:0000313" key="2">
    <source>
        <dbReference type="EMBL" id="KFB53005.1"/>
    </source>
</evidence>
<keyword evidence="1" id="KW-0472">Membrane</keyword>
<protein>
    <submittedName>
        <fullName evidence="2 3">Potassium channel protein</fullName>
    </submittedName>
</protein>
<gene>
    <name evidence="2" type="ORF">ZHAS_00021299</name>
</gene>
<keyword evidence="1" id="KW-0812">Transmembrane</keyword>
<dbReference type="Proteomes" id="UP000030765">
    <property type="component" value="Unassembled WGS sequence"/>
</dbReference>
<evidence type="ECO:0000313" key="3">
    <source>
        <dbReference type="EnsemblMetazoa" id="ASIC021299-PA"/>
    </source>
</evidence>
<dbReference type="AlphaFoldDB" id="A0A084WS11"/>
<evidence type="ECO:0000313" key="4">
    <source>
        <dbReference type="Proteomes" id="UP000030765"/>
    </source>
</evidence>
<keyword evidence="2" id="KW-0406">Ion transport</keyword>
<reference evidence="2 4" key="1">
    <citation type="journal article" date="2014" name="BMC Genomics">
        <title>Genome sequence of Anopheles sinensis provides insight into genetics basis of mosquito competence for malaria parasites.</title>
        <authorList>
            <person name="Zhou D."/>
            <person name="Zhang D."/>
            <person name="Ding G."/>
            <person name="Shi L."/>
            <person name="Hou Q."/>
            <person name="Ye Y."/>
            <person name="Xu Y."/>
            <person name="Zhou H."/>
            <person name="Xiong C."/>
            <person name="Li S."/>
            <person name="Yu J."/>
            <person name="Hong S."/>
            <person name="Yu X."/>
            <person name="Zou P."/>
            <person name="Chen C."/>
            <person name="Chang X."/>
            <person name="Wang W."/>
            <person name="Lv Y."/>
            <person name="Sun Y."/>
            <person name="Ma L."/>
            <person name="Shen B."/>
            <person name="Zhu C."/>
        </authorList>
    </citation>
    <scope>NUCLEOTIDE SEQUENCE [LARGE SCALE GENOMIC DNA]</scope>
</reference>
<organism evidence="2">
    <name type="scientific">Anopheles sinensis</name>
    <name type="common">Mosquito</name>
    <dbReference type="NCBI Taxonomy" id="74873"/>
    <lineage>
        <taxon>Eukaryota</taxon>
        <taxon>Metazoa</taxon>
        <taxon>Ecdysozoa</taxon>
        <taxon>Arthropoda</taxon>
        <taxon>Hexapoda</taxon>
        <taxon>Insecta</taxon>
        <taxon>Pterygota</taxon>
        <taxon>Neoptera</taxon>
        <taxon>Endopterygota</taxon>
        <taxon>Diptera</taxon>
        <taxon>Nematocera</taxon>
        <taxon>Culicoidea</taxon>
        <taxon>Culicidae</taxon>
        <taxon>Anophelinae</taxon>
        <taxon>Anopheles</taxon>
    </lineage>
</organism>
<dbReference type="EnsemblMetazoa" id="ASIC021299-RA">
    <property type="protein sequence ID" value="ASIC021299-PA"/>
    <property type="gene ID" value="ASIC021299"/>
</dbReference>
<proteinExistence type="predicted"/>
<feature type="transmembrane region" description="Helical" evidence="1">
    <location>
        <begin position="20"/>
        <end position="50"/>
    </location>
</feature>
<dbReference type="EMBL" id="KE525409">
    <property type="protein sequence ID" value="KFB53005.1"/>
    <property type="molecule type" value="Genomic_DNA"/>
</dbReference>
<keyword evidence="1" id="KW-1133">Transmembrane helix</keyword>
<dbReference type="EMBL" id="ATLV01026304">
    <property type="status" value="NOT_ANNOTATED_CDS"/>
    <property type="molecule type" value="Genomic_DNA"/>
</dbReference>